<sequence>MVGVAAECDDDTMGVAPKLWVQSTAIGFKVFRLLDPHGVVWTIEGGNCIWELISPIGGVGVAVAVALAAPIGAAVAAAPPPEEKKVLVSFFY</sequence>
<proteinExistence type="predicted"/>
<dbReference type="AlphaFoldDB" id="A0A8S0U9G4"/>
<dbReference type="Gramene" id="OE9A091344T1">
    <property type="protein sequence ID" value="OE9A091344C1"/>
    <property type="gene ID" value="OE9A091344"/>
</dbReference>
<dbReference type="EMBL" id="CACTIH010007485">
    <property type="protein sequence ID" value="CAA3014391.1"/>
    <property type="molecule type" value="Genomic_DNA"/>
</dbReference>
<reference evidence="1 2" key="1">
    <citation type="submission" date="2019-12" db="EMBL/GenBank/DDBJ databases">
        <authorList>
            <person name="Alioto T."/>
            <person name="Alioto T."/>
            <person name="Gomez Garrido J."/>
        </authorList>
    </citation>
    <scope>NUCLEOTIDE SEQUENCE [LARGE SCALE GENOMIC DNA]</scope>
</reference>
<organism evidence="1 2">
    <name type="scientific">Olea europaea subsp. europaea</name>
    <dbReference type="NCBI Taxonomy" id="158383"/>
    <lineage>
        <taxon>Eukaryota</taxon>
        <taxon>Viridiplantae</taxon>
        <taxon>Streptophyta</taxon>
        <taxon>Embryophyta</taxon>
        <taxon>Tracheophyta</taxon>
        <taxon>Spermatophyta</taxon>
        <taxon>Magnoliopsida</taxon>
        <taxon>eudicotyledons</taxon>
        <taxon>Gunneridae</taxon>
        <taxon>Pentapetalae</taxon>
        <taxon>asterids</taxon>
        <taxon>lamiids</taxon>
        <taxon>Lamiales</taxon>
        <taxon>Oleaceae</taxon>
        <taxon>Oleeae</taxon>
        <taxon>Olea</taxon>
    </lineage>
</organism>
<dbReference type="Proteomes" id="UP000594638">
    <property type="component" value="Unassembled WGS sequence"/>
</dbReference>
<name>A0A8S0U9G4_OLEEU</name>
<evidence type="ECO:0000313" key="2">
    <source>
        <dbReference type="Proteomes" id="UP000594638"/>
    </source>
</evidence>
<comment type="caution">
    <text evidence="1">The sequence shown here is derived from an EMBL/GenBank/DDBJ whole genome shotgun (WGS) entry which is preliminary data.</text>
</comment>
<accession>A0A8S0U9G4</accession>
<keyword evidence="2" id="KW-1185">Reference proteome</keyword>
<protein>
    <submittedName>
        <fullName evidence="1">Uncharacterized protein</fullName>
    </submittedName>
</protein>
<evidence type="ECO:0000313" key="1">
    <source>
        <dbReference type="EMBL" id="CAA3014391.1"/>
    </source>
</evidence>
<gene>
    <name evidence="1" type="ORF">OLEA9_A091344</name>
</gene>